<organism evidence="3 4">
    <name type="scientific">Silvimonas terrae</name>
    <dbReference type="NCBI Taxonomy" id="300266"/>
    <lineage>
        <taxon>Bacteria</taxon>
        <taxon>Pseudomonadati</taxon>
        <taxon>Pseudomonadota</taxon>
        <taxon>Betaproteobacteria</taxon>
        <taxon>Neisseriales</taxon>
        <taxon>Chitinibacteraceae</taxon>
        <taxon>Silvimonas</taxon>
    </lineage>
</organism>
<comment type="caution">
    <text evidence="3">The sequence shown here is derived from an EMBL/GenBank/DDBJ whole genome shotgun (WGS) entry which is preliminary data.</text>
</comment>
<dbReference type="InterPro" id="IPR013766">
    <property type="entry name" value="Thioredoxin_domain"/>
</dbReference>
<dbReference type="InterPro" id="IPR036249">
    <property type="entry name" value="Thioredoxin-like_sf"/>
</dbReference>
<feature type="chain" id="PRO_5032885115" evidence="1">
    <location>
        <begin position="20"/>
        <end position="180"/>
    </location>
</feature>
<dbReference type="PANTHER" id="PTHR42852:SF13">
    <property type="entry name" value="PROTEIN DIPZ"/>
    <property type="match status" value="1"/>
</dbReference>
<dbReference type="EMBL" id="JACHHN010000010">
    <property type="protein sequence ID" value="MBB5193335.1"/>
    <property type="molecule type" value="Genomic_DNA"/>
</dbReference>
<dbReference type="InterPro" id="IPR000866">
    <property type="entry name" value="AhpC/TSA"/>
</dbReference>
<dbReference type="Gene3D" id="3.40.30.10">
    <property type="entry name" value="Glutaredoxin"/>
    <property type="match status" value="1"/>
</dbReference>
<dbReference type="GO" id="GO:0016209">
    <property type="term" value="F:antioxidant activity"/>
    <property type="evidence" value="ECO:0007669"/>
    <property type="project" value="InterPro"/>
</dbReference>
<dbReference type="Proteomes" id="UP000543030">
    <property type="component" value="Unassembled WGS sequence"/>
</dbReference>
<dbReference type="InterPro" id="IPR050553">
    <property type="entry name" value="Thioredoxin_ResA/DsbE_sf"/>
</dbReference>
<dbReference type="AlphaFoldDB" id="A0A840RJ47"/>
<dbReference type="RefSeq" id="WP_184102975.1">
    <property type="nucleotide sequence ID" value="NZ_JACHHN010000010.1"/>
</dbReference>
<keyword evidence="1" id="KW-0732">Signal</keyword>
<name>A0A840RJ47_9NEIS</name>
<dbReference type="GO" id="GO:0016491">
    <property type="term" value="F:oxidoreductase activity"/>
    <property type="evidence" value="ECO:0007669"/>
    <property type="project" value="InterPro"/>
</dbReference>
<feature type="domain" description="Thioredoxin" evidence="2">
    <location>
        <begin position="31"/>
        <end position="176"/>
    </location>
</feature>
<dbReference type="SUPFAM" id="SSF52833">
    <property type="entry name" value="Thioredoxin-like"/>
    <property type="match status" value="1"/>
</dbReference>
<dbReference type="Pfam" id="PF00578">
    <property type="entry name" value="AhpC-TSA"/>
    <property type="match status" value="1"/>
</dbReference>
<dbReference type="PANTHER" id="PTHR42852">
    <property type="entry name" value="THIOL:DISULFIDE INTERCHANGE PROTEIN DSBE"/>
    <property type="match status" value="1"/>
</dbReference>
<evidence type="ECO:0000313" key="4">
    <source>
        <dbReference type="Proteomes" id="UP000543030"/>
    </source>
</evidence>
<reference evidence="3 4" key="1">
    <citation type="submission" date="2020-08" db="EMBL/GenBank/DDBJ databases">
        <title>Genomic Encyclopedia of Type Strains, Phase IV (KMG-IV): sequencing the most valuable type-strain genomes for metagenomic binning, comparative biology and taxonomic classification.</title>
        <authorList>
            <person name="Goeker M."/>
        </authorList>
    </citation>
    <scope>NUCLEOTIDE SEQUENCE [LARGE SCALE GENOMIC DNA]</scope>
    <source>
        <strain evidence="3 4">DSM 18233</strain>
    </source>
</reference>
<protein>
    <submittedName>
        <fullName evidence="3">Thiol-disulfide isomerase/thioredoxin</fullName>
    </submittedName>
</protein>
<evidence type="ECO:0000256" key="1">
    <source>
        <dbReference type="SAM" id="SignalP"/>
    </source>
</evidence>
<accession>A0A840RJ47</accession>
<keyword evidence="4" id="KW-1185">Reference proteome</keyword>
<sequence length="180" mass="20031">MKTLLCIVALAAAFVGALAIGTRANASSQTVAANAVAPEFTGINQWINSPPLTMSSLRGKVVLVDFWTYSCINCIHTLPYVKQWYEKYKDQGLVVVGVHTPEYPYEANSSNLQDAIKRYGIHYPVAQDNDNATWNAWQNQYWPATYLIDAQGKVVYHTIGEGRYEETEAQIKKLLAQAKG</sequence>
<feature type="signal peptide" evidence="1">
    <location>
        <begin position="1"/>
        <end position="19"/>
    </location>
</feature>
<gene>
    <name evidence="3" type="ORF">HNQ50_004089</name>
</gene>
<evidence type="ECO:0000313" key="3">
    <source>
        <dbReference type="EMBL" id="MBB5193335.1"/>
    </source>
</evidence>
<proteinExistence type="predicted"/>
<dbReference type="CDD" id="cd03012">
    <property type="entry name" value="TlpA_like_DipZ_like"/>
    <property type="match status" value="1"/>
</dbReference>
<keyword evidence="3" id="KW-0413">Isomerase</keyword>
<dbReference type="PROSITE" id="PS51352">
    <property type="entry name" value="THIOREDOXIN_2"/>
    <property type="match status" value="1"/>
</dbReference>
<evidence type="ECO:0000259" key="2">
    <source>
        <dbReference type="PROSITE" id="PS51352"/>
    </source>
</evidence>
<dbReference type="GO" id="GO:0016853">
    <property type="term" value="F:isomerase activity"/>
    <property type="evidence" value="ECO:0007669"/>
    <property type="project" value="UniProtKB-KW"/>
</dbReference>